<dbReference type="InterPro" id="IPR029058">
    <property type="entry name" value="AB_hydrolase_fold"/>
</dbReference>
<keyword evidence="4" id="KW-1185">Reference proteome</keyword>
<dbReference type="Gene3D" id="3.40.50.1820">
    <property type="entry name" value="alpha/beta hydrolase"/>
    <property type="match status" value="1"/>
</dbReference>
<evidence type="ECO:0000256" key="1">
    <source>
        <dbReference type="SAM" id="MobiDB-lite"/>
    </source>
</evidence>
<evidence type="ECO:0000259" key="2">
    <source>
        <dbReference type="Pfam" id="PF12697"/>
    </source>
</evidence>
<sequence length="438" mass="49661">MAPELPPDLLQSRPGLPCPPRTPLWHDDPNVPYTLSTHIIDAAPLRTFPQITSLDDVLMPAYNQMLASNLDTKGRQKVAKEQVRLMLKWRREHEEARDAQNTTGFERHLWVCLNRYVKKDLDKVPRKAKGLTLFFVHALGPNKETWEPTIMRLVKSGAGRDLEEIWVWESVDTGDSALLNSGKLNQLPDWYDGARDVIHFFTHYLPSRVTSDELPVHLPRVSAAEFQDRQSLGFAERKIIGIGHSFGGNVCARTCYSYPQCFSALVMVDPGIIKLNDPTLRPTLTFMAQGAFARKNYWTSREDALSTHKKSPFFGVWHPEALRMFIEGGLYRPSSSEERVYLKIHPILEALAYTNGIEKSEDMYAKFPSLDEKVYIKFVMPDKKKGGGLAGSESSDRLVKLRPKNTSNVNILGSNHMIPLEKPDELGGWYILLSVLDC</sequence>
<accession>A0AA38PDS6</accession>
<feature type="region of interest" description="Disordered" evidence="1">
    <location>
        <begin position="1"/>
        <end position="23"/>
    </location>
</feature>
<evidence type="ECO:0000313" key="4">
    <source>
        <dbReference type="Proteomes" id="UP001163846"/>
    </source>
</evidence>
<feature type="domain" description="AB hydrolase-1" evidence="2">
    <location>
        <begin position="133"/>
        <end position="426"/>
    </location>
</feature>
<dbReference type="InterPro" id="IPR000073">
    <property type="entry name" value="AB_hydrolase_1"/>
</dbReference>
<protein>
    <recommendedName>
        <fullName evidence="2">AB hydrolase-1 domain-containing protein</fullName>
    </recommendedName>
</protein>
<dbReference type="Proteomes" id="UP001163846">
    <property type="component" value="Unassembled WGS sequence"/>
</dbReference>
<reference evidence="3" key="1">
    <citation type="submission" date="2022-08" db="EMBL/GenBank/DDBJ databases">
        <authorList>
            <consortium name="DOE Joint Genome Institute"/>
            <person name="Min B."/>
            <person name="Riley R."/>
            <person name="Sierra-Patev S."/>
            <person name="Naranjo-Ortiz M."/>
            <person name="Looney B."/>
            <person name="Konkel Z."/>
            <person name="Slot J.C."/>
            <person name="Sakamoto Y."/>
            <person name="Steenwyk J.L."/>
            <person name="Rokas A."/>
            <person name="Carro J."/>
            <person name="Camarero S."/>
            <person name="Ferreira P."/>
            <person name="Molpeceres G."/>
            <person name="Ruiz-Duenas F.J."/>
            <person name="Serrano A."/>
            <person name="Henrissat B."/>
            <person name="Drula E."/>
            <person name="Hughes K.W."/>
            <person name="Mata J.L."/>
            <person name="Ishikawa N.K."/>
            <person name="Vargas-Isla R."/>
            <person name="Ushijima S."/>
            <person name="Smith C.A."/>
            <person name="Ahrendt S."/>
            <person name="Andreopoulos W."/>
            <person name="He G."/>
            <person name="Labutti K."/>
            <person name="Lipzen A."/>
            <person name="Ng V."/>
            <person name="Sandor L."/>
            <person name="Barry K."/>
            <person name="Martinez A.T."/>
            <person name="Xiao Y."/>
            <person name="Gibbons J.G."/>
            <person name="Terashima K."/>
            <person name="Hibbett D.S."/>
            <person name="Grigoriev I.V."/>
        </authorList>
    </citation>
    <scope>NUCLEOTIDE SEQUENCE</scope>
    <source>
        <strain evidence="3">TFB9207</strain>
    </source>
</reference>
<dbReference type="AlphaFoldDB" id="A0AA38PDS6"/>
<evidence type="ECO:0000313" key="3">
    <source>
        <dbReference type="EMBL" id="KAJ3841072.1"/>
    </source>
</evidence>
<comment type="caution">
    <text evidence="3">The sequence shown here is derived from an EMBL/GenBank/DDBJ whole genome shotgun (WGS) entry which is preliminary data.</text>
</comment>
<gene>
    <name evidence="3" type="ORF">F5878DRAFT_532378</name>
</gene>
<proteinExistence type="predicted"/>
<name>A0AA38PDS6_9AGAR</name>
<dbReference type="EMBL" id="MU806053">
    <property type="protein sequence ID" value="KAJ3841072.1"/>
    <property type="molecule type" value="Genomic_DNA"/>
</dbReference>
<dbReference type="SUPFAM" id="SSF53474">
    <property type="entry name" value="alpha/beta-Hydrolases"/>
    <property type="match status" value="1"/>
</dbReference>
<dbReference type="Pfam" id="PF12697">
    <property type="entry name" value="Abhydrolase_6"/>
    <property type="match status" value="1"/>
</dbReference>
<organism evidence="3 4">
    <name type="scientific">Lentinula raphanica</name>
    <dbReference type="NCBI Taxonomy" id="153919"/>
    <lineage>
        <taxon>Eukaryota</taxon>
        <taxon>Fungi</taxon>
        <taxon>Dikarya</taxon>
        <taxon>Basidiomycota</taxon>
        <taxon>Agaricomycotina</taxon>
        <taxon>Agaricomycetes</taxon>
        <taxon>Agaricomycetidae</taxon>
        <taxon>Agaricales</taxon>
        <taxon>Marasmiineae</taxon>
        <taxon>Omphalotaceae</taxon>
        <taxon>Lentinula</taxon>
    </lineage>
</organism>